<dbReference type="InterPro" id="IPR052021">
    <property type="entry name" value="Type-I_RS_S_subunit"/>
</dbReference>
<keyword evidence="2" id="KW-0680">Restriction system</keyword>
<protein>
    <submittedName>
        <fullName evidence="5">Restriction endonuclease subunit S</fullName>
    </submittedName>
    <submittedName>
        <fullName evidence="6">Type I restriction enzyme, S subunit</fullName>
    </submittedName>
</protein>
<keyword evidence="5" id="KW-0378">Hydrolase</keyword>
<dbReference type="PANTHER" id="PTHR30408:SF13">
    <property type="entry name" value="TYPE I RESTRICTION ENZYME HINDI SPECIFICITY SUBUNIT"/>
    <property type="match status" value="1"/>
</dbReference>
<evidence type="ECO:0000259" key="4">
    <source>
        <dbReference type="Pfam" id="PF01420"/>
    </source>
</evidence>
<dbReference type="GO" id="GO:0004519">
    <property type="term" value="F:endonuclease activity"/>
    <property type="evidence" value="ECO:0007669"/>
    <property type="project" value="UniProtKB-KW"/>
</dbReference>
<evidence type="ECO:0000256" key="2">
    <source>
        <dbReference type="ARBA" id="ARBA00022747"/>
    </source>
</evidence>
<dbReference type="RefSeq" id="WP_072359535.1">
    <property type="nucleotide sequence ID" value="NZ_FXBN01000001.1"/>
</dbReference>
<keyword evidence="5" id="KW-0540">Nuclease</keyword>
<dbReference type="GO" id="GO:0003677">
    <property type="term" value="F:DNA binding"/>
    <property type="evidence" value="ECO:0007669"/>
    <property type="project" value="UniProtKB-KW"/>
</dbReference>
<dbReference type="Pfam" id="PF01420">
    <property type="entry name" value="Methylase_S"/>
    <property type="match status" value="2"/>
</dbReference>
<evidence type="ECO:0000313" key="7">
    <source>
        <dbReference type="Proteomes" id="UP000193969"/>
    </source>
</evidence>
<dbReference type="EMBL" id="FXBN01000001">
    <property type="protein sequence ID" value="SMH30765.1"/>
    <property type="molecule type" value="Genomic_DNA"/>
</dbReference>
<dbReference type="InterPro" id="IPR000055">
    <property type="entry name" value="Restrct_endonuc_typeI_TRD"/>
</dbReference>
<evidence type="ECO:0000256" key="3">
    <source>
        <dbReference type="ARBA" id="ARBA00023125"/>
    </source>
</evidence>
<dbReference type="EMBL" id="RJJH01000001">
    <property type="protein sequence ID" value="RNI13034.1"/>
    <property type="molecule type" value="Genomic_DNA"/>
</dbReference>
<comment type="similarity">
    <text evidence="1">Belongs to the type-I restriction system S methylase family.</text>
</comment>
<dbReference type="SUPFAM" id="SSF116734">
    <property type="entry name" value="DNA methylase specificity domain"/>
    <property type="match status" value="2"/>
</dbReference>
<evidence type="ECO:0000313" key="5">
    <source>
        <dbReference type="EMBL" id="RNI13034.1"/>
    </source>
</evidence>
<reference evidence="5 8" key="3">
    <citation type="submission" date="2018-10" db="EMBL/GenBank/DDBJ databases">
        <title>Cultivation of a novel Methanohalophilus strain from Kebrit Deep of the Red Sea and a genomic comparison of members of the genus Methanohalophilus.</title>
        <authorList>
            <person name="Guan Y."/>
            <person name="Ngugi D.K."/>
            <person name="Stingl U."/>
        </authorList>
    </citation>
    <scope>NUCLEOTIDE SEQUENCE [LARGE SCALE GENOMIC DNA]</scope>
    <source>
        <strain evidence="5 8">DSM 7471</strain>
    </source>
</reference>
<keyword evidence="3" id="KW-0238">DNA-binding</keyword>
<dbReference type="AlphaFoldDB" id="A0A1X7N0L0"/>
<evidence type="ECO:0000313" key="8">
    <source>
        <dbReference type="Proteomes" id="UP000278252"/>
    </source>
</evidence>
<dbReference type="GO" id="GO:0009307">
    <property type="term" value="P:DNA restriction-modification system"/>
    <property type="evidence" value="ECO:0007669"/>
    <property type="project" value="UniProtKB-KW"/>
</dbReference>
<reference evidence="7" key="1">
    <citation type="submission" date="2017-04" db="EMBL/GenBank/DDBJ databases">
        <authorList>
            <person name="Varghese N."/>
            <person name="Submissions S."/>
        </authorList>
    </citation>
    <scope>NUCLEOTIDE SEQUENCE [LARGE SCALE GENOMIC DNA]</scope>
    <source>
        <strain evidence="7">FDF-1</strain>
    </source>
</reference>
<sequence>MKMQQKTKFKQTEIGLIPEDWVLDTVENQCDIIMGQSPPSEYYTQNTGDLPFLQGIRTFCDLYPCFDTYCSSPKKIAAKGDILLSVRAPVGETNIAPRELCIGRGLASLRMKNQNNHFLLYLLRNFKNNLIAKGTGTVYSSVNKSTISNLRLPFPPLPEQSAIAEILSSLDDKIELNRRMNATLEQIAQAIFKQWFIDFEFPDENGQPYKSSGGEMVESEMGEIPRGWEVKELKNFGNIICGKTPSKKIHDYYEDGTISFIKIPDMRNKIFPIDTEDKLSKKGAEAIYKKKVPANSVCVSCIATVGLVCLTNEEAYTNQQINSIIPVSSVSPYYLYFAMKELYEKLHLWASGGSATLNLNTKQFSGIKIVMPPADVMVKFDDQNDSIFKKILCNSVESKVLSQTRDLLLPKLMSGYIRIQLNGD</sequence>
<accession>A0A1X7N0L0</accession>
<dbReference type="Gene3D" id="3.90.220.20">
    <property type="entry name" value="DNA methylase specificity domains"/>
    <property type="match status" value="2"/>
</dbReference>
<evidence type="ECO:0000256" key="1">
    <source>
        <dbReference type="ARBA" id="ARBA00010923"/>
    </source>
</evidence>
<dbReference type="Proteomes" id="UP000278252">
    <property type="component" value="Unassembled WGS sequence"/>
</dbReference>
<dbReference type="PANTHER" id="PTHR30408">
    <property type="entry name" value="TYPE-1 RESTRICTION ENZYME ECOKI SPECIFICITY PROTEIN"/>
    <property type="match status" value="1"/>
</dbReference>
<gene>
    <name evidence="5" type="ORF">EFE41_00105</name>
    <name evidence="6" type="ORF">SAMN06264941_0365</name>
</gene>
<feature type="domain" description="Type I restriction modification DNA specificity" evidence="4">
    <location>
        <begin position="225"/>
        <end position="375"/>
    </location>
</feature>
<proteinExistence type="inferred from homology"/>
<keyword evidence="5" id="KW-0255">Endonuclease</keyword>
<evidence type="ECO:0000313" key="6">
    <source>
        <dbReference type="EMBL" id="SMH30765.1"/>
    </source>
</evidence>
<feature type="domain" description="Type I restriction modification DNA specificity" evidence="4">
    <location>
        <begin position="18"/>
        <end position="186"/>
    </location>
</feature>
<name>A0A1X7N0L0_9EURY</name>
<reference evidence="6" key="2">
    <citation type="submission" date="2017-04" db="EMBL/GenBank/DDBJ databases">
        <authorList>
            <person name="Afonso C.L."/>
            <person name="Miller P.J."/>
            <person name="Scott M.A."/>
            <person name="Spackman E."/>
            <person name="Goraichik I."/>
            <person name="Dimitrov K.M."/>
            <person name="Suarez D.L."/>
            <person name="Swayne D.E."/>
        </authorList>
    </citation>
    <scope>NUCLEOTIDE SEQUENCE [LARGE SCALE GENOMIC DNA]</scope>
    <source>
        <strain evidence="6">FDF-1</strain>
    </source>
</reference>
<organism evidence="6 7">
    <name type="scientific">Methanohalophilus portucalensis FDF-1</name>
    <dbReference type="NCBI Taxonomy" id="523843"/>
    <lineage>
        <taxon>Archaea</taxon>
        <taxon>Methanobacteriati</taxon>
        <taxon>Methanobacteriota</taxon>
        <taxon>Stenosarchaea group</taxon>
        <taxon>Methanomicrobia</taxon>
        <taxon>Methanosarcinales</taxon>
        <taxon>Methanosarcinaceae</taxon>
        <taxon>Methanohalophilus</taxon>
    </lineage>
</organism>
<dbReference type="OrthoDB" id="84651at2157"/>
<dbReference type="Proteomes" id="UP000193969">
    <property type="component" value="Unassembled WGS sequence"/>
</dbReference>
<dbReference type="CDD" id="cd17251">
    <property type="entry name" value="RMtype1_S_HinAWORF1578P-TRD2-CR2_like"/>
    <property type="match status" value="1"/>
</dbReference>
<keyword evidence="7" id="KW-1185">Reference proteome</keyword>
<dbReference type="InterPro" id="IPR044946">
    <property type="entry name" value="Restrct_endonuc_typeI_TRD_sf"/>
</dbReference>